<proteinExistence type="inferred from homology"/>
<sequence length="130" mass="15353">MENQKINFRLTKSEQELMDIFWQSEEPLAIQEVLENAPVNRNWKDSSVHLIVNHLLNKGVIEVAGFKKTTKNYARTFCPVMSKEEFLLRTIIDPFDKKEILRIFNMLLQEIDSDKELEELQEQIKAAMKK</sequence>
<accession>A0A8S5SYN6</accession>
<protein>
    <submittedName>
        <fullName evidence="5">Penicillinase repressor</fullName>
    </submittedName>
</protein>
<dbReference type="InterPro" id="IPR036388">
    <property type="entry name" value="WH-like_DNA-bd_sf"/>
</dbReference>
<dbReference type="GO" id="GO:0045892">
    <property type="term" value="P:negative regulation of DNA-templated transcription"/>
    <property type="evidence" value="ECO:0007669"/>
    <property type="project" value="InterPro"/>
</dbReference>
<dbReference type="InterPro" id="IPR005650">
    <property type="entry name" value="BlaI_family"/>
</dbReference>
<dbReference type="SUPFAM" id="SSF46785">
    <property type="entry name" value="Winged helix' DNA-binding domain"/>
    <property type="match status" value="1"/>
</dbReference>
<comment type="similarity">
    <text evidence="1">Belongs to the BlaI transcriptional regulatory family.</text>
</comment>
<dbReference type="Gene3D" id="1.10.10.10">
    <property type="entry name" value="Winged helix-like DNA-binding domain superfamily/Winged helix DNA-binding domain"/>
    <property type="match status" value="1"/>
</dbReference>
<keyword evidence="4" id="KW-0804">Transcription</keyword>
<dbReference type="GO" id="GO:0003677">
    <property type="term" value="F:DNA binding"/>
    <property type="evidence" value="ECO:0007669"/>
    <property type="project" value="UniProtKB-KW"/>
</dbReference>
<dbReference type="InterPro" id="IPR036390">
    <property type="entry name" value="WH_DNA-bd_sf"/>
</dbReference>
<evidence type="ECO:0000256" key="1">
    <source>
        <dbReference type="ARBA" id="ARBA00011046"/>
    </source>
</evidence>
<evidence type="ECO:0000256" key="3">
    <source>
        <dbReference type="ARBA" id="ARBA00023125"/>
    </source>
</evidence>
<dbReference type="Pfam" id="PF03965">
    <property type="entry name" value="Penicillinase_R"/>
    <property type="match status" value="1"/>
</dbReference>
<evidence type="ECO:0000256" key="2">
    <source>
        <dbReference type="ARBA" id="ARBA00023015"/>
    </source>
</evidence>
<name>A0A8S5SYN6_9CAUD</name>
<evidence type="ECO:0000256" key="4">
    <source>
        <dbReference type="ARBA" id="ARBA00023163"/>
    </source>
</evidence>
<organism evidence="5">
    <name type="scientific">Podoviridae sp. ctxqo3</name>
    <dbReference type="NCBI Taxonomy" id="2827755"/>
    <lineage>
        <taxon>Viruses</taxon>
        <taxon>Duplodnaviria</taxon>
        <taxon>Heunggongvirae</taxon>
        <taxon>Uroviricota</taxon>
        <taxon>Caudoviricetes</taxon>
    </lineage>
</organism>
<keyword evidence="2" id="KW-0805">Transcription regulation</keyword>
<dbReference type="EMBL" id="BK032710">
    <property type="protein sequence ID" value="DAF56189.1"/>
    <property type="molecule type" value="Genomic_DNA"/>
</dbReference>
<keyword evidence="3" id="KW-0238">DNA-binding</keyword>
<reference evidence="5" key="1">
    <citation type="journal article" date="2021" name="Proc. Natl. Acad. Sci. U.S.A.">
        <title>A Catalog of Tens of Thousands of Viruses from Human Metagenomes Reveals Hidden Associations with Chronic Diseases.</title>
        <authorList>
            <person name="Tisza M.J."/>
            <person name="Buck C.B."/>
        </authorList>
    </citation>
    <scope>NUCLEOTIDE SEQUENCE</scope>
    <source>
        <strain evidence="5">Ctxqo3</strain>
    </source>
</reference>
<evidence type="ECO:0000313" key="5">
    <source>
        <dbReference type="EMBL" id="DAF56189.1"/>
    </source>
</evidence>